<protein>
    <submittedName>
        <fullName evidence="1">Uncharacterized protein</fullName>
    </submittedName>
</protein>
<evidence type="ECO:0000313" key="1">
    <source>
        <dbReference type="EMBL" id="KHF45840.1"/>
    </source>
</evidence>
<dbReference type="Proteomes" id="UP000030848">
    <property type="component" value="Unassembled WGS sequence"/>
</dbReference>
<sequence>MTCLATFAREPVAPYSAQFPLPAAHRPFGVSDVLNPGLFARSTRV</sequence>
<name>A0A837DEI0_9PSEU</name>
<dbReference type="AlphaFoldDB" id="A0A837DEI0"/>
<dbReference type="EMBL" id="JRZE01000001">
    <property type="protein sequence ID" value="KHF45840.1"/>
    <property type="molecule type" value="Genomic_DNA"/>
</dbReference>
<proteinExistence type="predicted"/>
<evidence type="ECO:0000313" key="2">
    <source>
        <dbReference type="Proteomes" id="UP000030848"/>
    </source>
</evidence>
<gene>
    <name evidence="1" type="ORF">MINT15_01410</name>
</gene>
<accession>A0A837DEI0</accession>
<organism evidence="1 2">
    <name type="scientific">Saccharomonospora viridis</name>
    <dbReference type="NCBI Taxonomy" id="1852"/>
    <lineage>
        <taxon>Bacteria</taxon>
        <taxon>Bacillati</taxon>
        <taxon>Actinomycetota</taxon>
        <taxon>Actinomycetes</taxon>
        <taxon>Pseudonocardiales</taxon>
        <taxon>Pseudonocardiaceae</taxon>
        <taxon>Saccharomonospora</taxon>
    </lineage>
</organism>
<reference evidence="1 2" key="1">
    <citation type="submission" date="2014-10" db="EMBL/GenBank/DDBJ databases">
        <title>Genome sequence of Micropolyspora internatus JCM3315.</title>
        <authorList>
            <person name="Shin S.-K."/>
            <person name="Yi H."/>
        </authorList>
    </citation>
    <scope>NUCLEOTIDE SEQUENCE [LARGE SCALE GENOMIC DNA]</scope>
    <source>
        <strain evidence="1 2">JCM 3315</strain>
    </source>
</reference>
<comment type="caution">
    <text evidence="1">The sequence shown here is derived from an EMBL/GenBank/DDBJ whole genome shotgun (WGS) entry which is preliminary data.</text>
</comment>